<dbReference type="GeneID" id="25332713"/>
<evidence type="ECO:0000256" key="3">
    <source>
        <dbReference type="ARBA" id="ARBA00011288"/>
    </source>
</evidence>
<dbReference type="GO" id="GO:0000421">
    <property type="term" value="C:autophagosome membrane"/>
    <property type="evidence" value="ECO:0007669"/>
    <property type="project" value="TreeGrafter"/>
</dbReference>
<keyword evidence="15" id="KW-1185">Reference proteome</keyword>
<dbReference type="EMBL" id="KN847323">
    <property type="protein sequence ID" value="KIW49093.1"/>
    <property type="molecule type" value="Genomic_DNA"/>
</dbReference>
<organism evidence="14 15">
    <name type="scientific">Exophiala xenobiotica</name>
    <dbReference type="NCBI Taxonomy" id="348802"/>
    <lineage>
        <taxon>Eukaryota</taxon>
        <taxon>Fungi</taxon>
        <taxon>Dikarya</taxon>
        <taxon>Ascomycota</taxon>
        <taxon>Pezizomycotina</taxon>
        <taxon>Eurotiomycetes</taxon>
        <taxon>Chaetothyriomycetidae</taxon>
        <taxon>Chaetothyriales</taxon>
        <taxon>Herpotrichiellaceae</taxon>
        <taxon>Exophiala</taxon>
    </lineage>
</organism>
<protein>
    <recommendedName>
        <fullName evidence="4 12">Ubiquitin-like protein ATG12</fullName>
    </recommendedName>
</protein>
<dbReference type="GO" id="GO:0000045">
    <property type="term" value="P:autophagosome assembly"/>
    <property type="evidence" value="ECO:0007669"/>
    <property type="project" value="InterPro"/>
</dbReference>
<evidence type="ECO:0000256" key="4">
    <source>
        <dbReference type="ARBA" id="ARBA00015875"/>
    </source>
</evidence>
<dbReference type="GO" id="GO:0000422">
    <property type="term" value="P:autophagy of mitochondrion"/>
    <property type="evidence" value="ECO:0007669"/>
    <property type="project" value="TreeGrafter"/>
</dbReference>
<evidence type="ECO:0000313" key="14">
    <source>
        <dbReference type="EMBL" id="KIW49093.1"/>
    </source>
</evidence>
<dbReference type="PANTHER" id="PTHR13385">
    <property type="entry name" value="AUTOPHAGY PROTEIN 12"/>
    <property type="match status" value="1"/>
</dbReference>
<evidence type="ECO:0000256" key="10">
    <source>
        <dbReference type="ARBA" id="ARBA00023136"/>
    </source>
</evidence>
<evidence type="ECO:0000256" key="9">
    <source>
        <dbReference type="ARBA" id="ARBA00023006"/>
    </source>
</evidence>
<keyword evidence="7 12" id="KW-0833">Ubl conjugation pathway</keyword>
<dbReference type="GO" id="GO:0019776">
    <property type="term" value="F:Atg8-family ligase activity"/>
    <property type="evidence" value="ECO:0007669"/>
    <property type="project" value="TreeGrafter"/>
</dbReference>
<dbReference type="OrthoDB" id="10003551at2759"/>
<keyword evidence="6 12" id="KW-1017">Isopeptide bond</keyword>
<accession>A0A0D2E100</accession>
<dbReference type="Proteomes" id="UP000054342">
    <property type="component" value="Unassembled WGS sequence"/>
</dbReference>
<dbReference type="GO" id="GO:0097352">
    <property type="term" value="P:autophagosome maturation"/>
    <property type="evidence" value="ECO:0007669"/>
    <property type="project" value="TreeGrafter"/>
</dbReference>
<dbReference type="Pfam" id="PF04110">
    <property type="entry name" value="APG12"/>
    <property type="match status" value="1"/>
</dbReference>
<dbReference type="SUPFAM" id="SSF54236">
    <property type="entry name" value="Ubiquitin-like"/>
    <property type="match status" value="1"/>
</dbReference>
<dbReference type="FunFam" id="3.10.20.90:FF:000148">
    <property type="entry name" value="Ubiquitin-like protein ATG12"/>
    <property type="match status" value="1"/>
</dbReference>
<dbReference type="InterPro" id="IPR029071">
    <property type="entry name" value="Ubiquitin-like_domsf"/>
</dbReference>
<dbReference type="GO" id="GO:0015031">
    <property type="term" value="P:protein transport"/>
    <property type="evidence" value="ECO:0007669"/>
    <property type="project" value="UniProtKB-KW"/>
</dbReference>
<dbReference type="GO" id="GO:0034045">
    <property type="term" value="C:phagophore assembly site membrane"/>
    <property type="evidence" value="ECO:0007669"/>
    <property type="project" value="UniProtKB-SubCell"/>
</dbReference>
<comment type="subunit">
    <text evidence="3 12">Forms a conjugate with ATG5.</text>
</comment>
<evidence type="ECO:0000256" key="6">
    <source>
        <dbReference type="ARBA" id="ARBA00022499"/>
    </source>
</evidence>
<comment type="function">
    <text evidence="11">Ubiquitin-like protein involved in cytoplasm to vacuole transport (Cvt), autophagy vesicles formation, mitophagy, and nucleophagy. Conjugation with ATG5 through a ubiquitin-like conjugating system involving also ATG7 as an E1-like activating enzyme and ATG10 as an E2-like conjugating enzyme, is essential for its function. The ATG12-ATG5 conjugate functions as an E3-like enzyme which is required for lipidation of ATG8 and ATG8 association to the vesicle membranes.</text>
</comment>
<comment type="subcellular location">
    <subcellularLocation>
        <location evidence="1 12">Preautophagosomal structure membrane</location>
        <topology evidence="1 12">Peripheral membrane protein</topology>
    </subcellularLocation>
</comment>
<dbReference type="STRING" id="348802.A0A0D2E100"/>
<evidence type="ECO:0000256" key="11">
    <source>
        <dbReference type="ARBA" id="ARBA00025360"/>
    </source>
</evidence>
<dbReference type="PANTHER" id="PTHR13385:SF0">
    <property type="entry name" value="UBIQUITIN-LIKE PROTEIN ATG12"/>
    <property type="match status" value="1"/>
</dbReference>
<evidence type="ECO:0000256" key="2">
    <source>
        <dbReference type="ARBA" id="ARBA00007778"/>
    </source>
</evidence>
<dbReference type="Gene3D" id="3.10.20.90">
    <property type="entry name" value="Phosphatidylinositol 3-kinase Catalytic Subunit, Chain A, domain 1"/>
    <property type="match status" value="1"/>
</dbReference>
<keyword evidence="5 12" id="KW-0813">Transport</keyword>
<comment type="similarity">
    <text evidence="2 12">Belongs to the ATG12 family.</text>
</comment>
<dbReference type="AlphaFoldDB" id="A0A0D2E100"/>
<sequence>MSSPNLPLRASRSTATSQDRQQQPDINAEVAGKSPDDGNNNGDQETYADHDENGDLPMSMTASVILTNLPKDASAALKEVEEMDERKVSIRFQPVGSAPILKQRVFKISASSKLSVVLNFLRKKLGVKEGDGLFLYVNSVFAPGLDEGVGNLFRCFKTDDQLIVSYSTTPAFG</sequence>
<keyword evidence="9 12" id="KW-0072">Autophagy</keyword>
<evidence type="ECO:0000256" key="1">
    <source>
        <dbReference type="ARBA" id="ARBA00004623"/>
    </source>
</evidence>
<evidence type="ECO:0000256" key="7">
    <source>
        <dbReference type="ARBA" id="ARBA00022786"/>
    </source>
</evidence>
<keyword evidence="10 12" id="KW-0472">Membrane</keyword>
<name>A0A0D2E100_9EURO</name>
<feature type="region of interest" description="Disordered" evidence="13">
    <location>
        <begin position="1"/>
        <end position="54"/>
    </location>
</feature>
<dbReference type="CDD" id="cd01612">
    <property type="entry name" value="Ubl_ATG12"/>
    <property type="match status" value="1"/>
</dbReference>
<evidence type="ECO:0000313" key="15">
    <source>
        <dbReference type="Proteomes" id="UP000054342"/>
    </source>
</evidence>
<evidence type="ECO:0000256" key="12">
    <source>
        <dbReference type="RuleBase" id="RU361201"/>
    </source>
</evidence>
<evidence type="ECO:0000256" key="8">
    <source>
        <dbReference type="ARBA" id="ARBA00022927"/>
    </source>
</evidence>
<dbReference type="GO" id="GO:0034727">
    <property type="term" value="P:piecemeal microautophagy of the nucleus"/>
    <property type="evidence" value="ECO:0007669"/>
    <property type="project" value="TreeGrafter"/>
</dbReference>
<feature type="compositionally biased region" description="Polar residues" evidence="13">
    <location>
        <begin position="1"/>
        <end position="25"/>
    </location>
</feature>
<evidence type="ECO:0000256" key="13">
    <source>
        <dbReference type="SAM" id="MobiDB-lite"/>
    </source>
</evidence>
<dbReference type="RefSeq" id="XP_013309677.1">
    <property type="nucleotide sequence ID" value="XM_013454223.1"/>
</dbReference>
<gene>
    <name evidence="14" type="ORF">PV05_10805</name>
</gene>
<dbReference type="HOGENOM" id="CLU_106795_1_0_1"/>
<evidence type="ECO:0000256" key="5">
    <source>
        <dbReference type="ARBA" id="ARBA00022448"/>
    </source>
</evidence>
<proteinExistence type="inferred from homology"/>
<reference evidence="14 15" key="1">
    <citation type="submission" date="2015-01" db="EMBL/GenBank/DDBJ databases">
        <title>The Genome Sequence of Exophiala xenobiotica CBS118157.</title>
        <authorList>
            <consortium name="The Broad Institute Genomics Platform"/>
            <person name="Cuomo C."/>
            <person name="de Hoog S."/>
            <person name="Gorbushina A."/>
            <person name="Stielow B."/>
            <person name="Teixiera M."/>
            <person name="Abouelleil A."/>
            <person name="Chapman S.B."/>
            <person name="Priest M."/>
            <person name="Young S.K."/>
            <person name="Wortman J."/>
            <person name="Nusbaum C."/>
            <person name="Birren B."/>
        </authorList>
    </citation>
    <scope>NUCLEOTIDE SEQUENCE [LARGE SCALE GENOMIC DNA]</scope>
    <source>
        <strain evidence="14 15">CBS 118157</strain>
    </source>
</reference>
<dbReference type="GO" id="GO:0061723">
    <property type="term" value="P:glycophagy"/>
    <property type="evidence" value="ECO:0007669"/>
    <property type="project" value="TreeGrafter"/>
</dbReference>
<keyword evidence="8 12" id="KW-0653">Protein transport</keyword>
<dbReference type="InterPro" id="IPR007242">
    <property type="entry name" value="Atg12"/>
</dbReference>
<dbReference type="GO" id="GO:0034274">
    <property type="term" value="C:Atg12-Atg5-Atg16 complex"/>
    <property type="evidence" value="ECO:0007669"/>
    <property type="project" value="TreeGrafter"/>
</dbReference>